<evidence type="ECO:0000256" key="6">
    <source>
        <dbReference type="HAMAP-Rule" id="MF_00480"/>
    </source>
</evidence>
<reference evidence="10" key="1">
    <citation type="submission" date="2017-08" db="EMBL/GenBank/DDBJ databases">
        <title>A dynamic microbial community with high functional redundancy inhabits the cold, oxic subseafloor aquifer.</title>
        <authorList>
            <person name="Tully B.J."/>
            <person name="Wheat C.G."/>
            <person name="Glazer B.T."/>
            <person name="Huber J.A."/>
        </authorList>
    </citation>
    <scope>NUCLEOTIDE SEQUENCE [LARGE SCALE GENOMIC DNA]</scope>
</reference>
<dbReference type="EMBL" id="NVUK01000053">
    <property type="protein sequence ID" value="PCI75224.1"/>
    <property type="molecule type" value="Genomic_DNA"/>
</dbReference>
<comment type="function">
    <text evidence="6">One of the primary rRNA binding proteins, it binds directly to 16S rRNA where it nucleates assembly of the head domain of the 30S subunit. Is located at the subunit interface close to the decoding center, probably blocks exit of the E-site tRNA.</text>
</comment>
<dbReference type="GO" id="GO:0015935">
    <property type="term" value="C:small ribosomal subunit"/>
    <property type="evidence" value="ECO:0007669"/>
    <property type="project" value="InterPro"/>
</dbReference>
<dbReference type="SUPFAM" id="SSF47973">
    <property type="entry name" value="Ribosomal protein S7"/>
    <property type="match status" value="1"/>
</dbReference>
<dbReference type="HAMAP" id="MF_00480_B">
    <property type="entry name" value="Ribosomal_uS7_B"/>
    <property type="match status" value="1"/>
</dbReference>
<dbReference type="Pfam" id="PF00177">
    <property type="entry name" value="Ribosomal_S7"/>
    <property type="match status" value="1"/>
</dbReference>
<dbReference type="PROSITE" id="PS00052">
    <property type="entry name" value="RIBOSOMAL_S7"/>
    <property type="match status" value="1"/>
</dbReference>
<dbReference type="CDD" id="cd14869">
    <property type="entry name" value="uS7_Bacteria"/>
    <property type="match status" value="1"/>
</dbReference>
<protein>
    <recommendedName>
        <fullName evidence="6">Small ribosomal subunit protein uS7</fullName>
    </recommendedName>
</protein>
<dbReference type="InterPro" id="IPR036823">
    <property type="entry name" value="Ribosomal_uS7_dom_sf"/>
</dbReference>
<evidence type="ECO:0000256" key="3">
    <source>
        <dbReference type="ARBA" id="ARBA00022884"/>
    </source>
</evidence>
<dbReference type="NCBIfam" id="TIGR01029">
    <property type="entry name" value="rpsG_bact"/>
    <property type="match status" value="1"/>
</dbReference>
<evidence type="ECO:0000256" key="5">
    <source>
        <dbReference type="ARBA" id="ARBA00023274"/>
    </source>
</evidence>
<comment type="caution">
    <text evidence="9">The sequence shown here is derived from an EMBL/GenBank/DDBJ whole genome shotgun (WGS) entry which is preliminary data.</text>
</comment>
<evidence type="ECO:0000313" key="9">
    <source>
        <dbReference type="EMBL" id="PCI75224.1"/>
    </source>
</evidence>
<dbReference type="InterPro" id="IPR000235">
    <property type="entry name" value="Ribosomal_uS7"/>
</dbReference>
<keyword evidence="4 6" id="KW-0689">Ribosomal protein</keyword>
<comment type="subunit">
    <text evidence="6">Part of the 30S ribosomal subunit. Contacts proteins S9 and S11.</text>
</comment>
<keyword evidence="6" id="KW-0820">tRNA-binding</keyword>
<comment type="similarity">
    <text evidence="1 6 7">Belongs to the universal ribosomal protein uS7 family.</text>
</comment>
<dbReference type="Gene3D" id="1.10.455.10">
    <property type="entry name" value="Ribosomal protein S7 domain"/>
    <property type="match status" value="1"/>
</dbReference>
<dbReference type="PIRSF" id="PIRSF002122">
    <property type="entry name" value="RPS7p_RPS7a_RPS5e_RPS7o"/>
    <property type="match status" value="1"/>
</dbReference>
<dbReference type="AlphaFoldDB" id="A0A2A4WYA9"/>
<keyword evidence="5 6" id="KW-0687">Ribonucleoprotein</keyword>
<dbReference type="GO" id="GO:0006412">
    <property type="term" value="P:translation"/>
    <property type="evidence" value="ECO:0007669"/>
    <property type="project" value="UniProtKB-UniRule"/>
</dbReference>
<dbReference type="PANTHER" id="PTHR11205">
    <property type="entry name" value="RIBOSOMAL PROTEIN S7"/>
    <property type="match status" value="1"/>
</dbReference>
<dbReference type="InterPro" id="IPR020606">
    <property type="entry name" value="Ribosomal_uS7_CS"/>
</dbReference>
<keyword evidence="3 6" id="KW-0694">RNA-binding</keyword>
<name>A0A2A4WYA9_UNCAE</name>
<evidence type="ECO:0000313" key="10">
    <source>
        <dbReference type="Proteomes" id="UP000218775"/>
    </source>
</evidence>
<proteinExistence type="inferred from homology"/>
<evidence type="ECO:0000256" key="2">
    <source>
        <dbReference type="ARBA" id="ARBA00022730"/>
    </source>
</evidence>
<evidence type="ECO:0000256" key="1">
    <source>
        <dbReference type="ARBA" id="ARBA00007151"/>
    </source>
</evidence>
<organism evidence="9 10">
    <name type="scientific">Aerophobetes bacterium</name>
    <dbReference type="NCBI Taxonomy" id="2030807"/>
    <lineage>
        <taxon>Bacteria</taxon>
        <taxon>Candidatus Aerophobota</taxon>
    </lineage>
</organism>
<accession>A0A2A4WYA9</accession>
<dbReference type="FunFam" id="1.10.455.10:FF:000001">
    <property type="entry name" value="30S ribosomal protein S7"/>
    <property type="match status" value="1"/>
</dbReference>
<keyword evidence="2 6" id="KW-0699">rRNA-binding</keyword>
<dbReference type="InterPro" id="IPR005717">
    <property type="entry name" value="Ribosomal_uS7_bac/org-type"/>
</dbReference>
<evidence type="ECO:0000259" key="8">
    <source>
        <dbReference type="Pfam" id="PF00177"/>
    </source>
</evidence>
<dbReference type="InterPro" id="IPR023798">
    <property type="entry name" value="Ribosomal_uS7_dom"/>
</dbReference>
<dbReference type="GO" id="GO:0003735">
    <property type="term" value="F:structural constituent of ribosome"/>
    <property type="evidence" value="ECO:0007669"/>
    <property type="project" value="InterPro"/>
</dbReference>
<gene>
    <name evidence="6" type="primary">rpsG</name>
    <name evidence="9" type="ORF">COB21_05930</name>
</gene>
<sequence>MSRRHRAPKRKIEPDFRYKSTLISKLINCIMLNGKKTLATRIVYDALDIFGKKVHEENPLVAFEEALEKATPSLEVKSRRIGGTTYQVPVEISPERKLSLTMGWIITHSRSKTGKSMTDSLAMELVDIYNNQGSTIKKKEDTHKMAEANKAFAHYKW</sequence>
<feature type="domain" description="Small ribosomal subunit protein uS7" evidence="8">
    <location>
        <begin position="2"/>
        <end position="150"/>
    </location>
</feature>
<evidence type="ECO:0000256" key="4">
    <source>
        <dbReference type="ARBA" id="ARBA00022980"/>
    </source>
</evidence>
<dbReference type="GO" id="GO:0000049">
    <property type="term" value="F:tRNA binding"/>
    <property type="evidence" value="ECO:0007669"/>
    <property type="project" value="UniProtKB-UniRule"/>
</dbReference>
<evidence type="ECO:0000256" key="7">
    <source>
        <dbReference type="RuleBase" id="RU003619"/>
    </source>
</evidence>
<dbReference type="Proteomes" id="UP000218775">
    <property type="component" value="Unassembled WGS sequence"/>
</dbReference>
<dbReference type="GO" id="GO:0019843">
    <property type="term" value="F:rRNA binding"/>
    <property type="evidence" value="ECO:0007669"/>
    <property type="project" value="UniProtKB-UniRule"/>
</dbReference>